<dbReference type="Pfam" id="PF00561">
    <property type="entry name" value="Abhydrolase_1"/>
    <property type="match status" value="1"/>
</dbReference>
<evidence type="ECO:0000313" key="2">
    <source>
        <dbReference type="EMBL" id="SEE12362.1"/>
    </source>
</evidence>
<dbReference type="Gene3D" id="3.40.50.1820">
    <property type="entry name" value="alpha/beta hydrolase"/>
    <property type="match status" value="1"/>
</dbReference>
<dbReference type="AlphaFoldDB" id="A0A1M7FWI8"/>
<dbReference type="EMBL" id="FNTI01000001">
    <property type="protein sequence ID" value="SEE12362.1"/>
    <property type="molecule type" value="Genomic_DNA"/>
</dbReference>
<dbReference type="Proteomes" id="UP000183208">
    <property type="component" value="Unassembled WGS sequence"/>
</dbReference>
<organism evidence="2 3">
    <name type="scientific">Bradyrhizobium lablabi</name>
    <dbReference type="NCBI Taxonomy" id="722472"/>
    <lineage>
        <taxon>Bacteria</taxon>
        <taxon>Pseudomonadati</taxon>
        <taxon>Pseudomonadota</taxon>
        <taxon>Alphaproteobacteria</taxon>
        <taxon>Hyphomicrobiales</taxon>
        <taxon>Nitrobacteraceae</taxon>
        <taxon>Bradyrhizobium</taxon>
    </lineage>
</organism>
<name>A0A1M7FWI8_9BRAD</name>
<dbReference type="InterPro" id="IPR000073">
    <property type="entry name" value="AB_hydrolase_1"/>
</dbReference>
<dbReference type="OrthoDB" id="7958481at2"/>
<feature type="domain" description="AB hydrolase-1" evidence="1">
    <location>
        <begin position="32"/>
        <end position="265"/>
    </location>
</feature>
<reference evidence="2 3" key="1">
    <citation type="submission" date="2016-10" db="EMBL/GenBank/DDBJ databases">
        <authorList>
            <person name="de Groot N.N."/>
        </authorList>
    </citation>
    <scope>NUCLEOTIDE SEQUENCE [LARGE SCALE GENOMIC DNA]</scope>
    <source>
        <strain evidence="2 3">GAS522</strain>
    </source>
</reference>
<sequence length="285" mass="31856">MIHTHQTAPTQFIEANGIRFAYRRFGKLDGVPLVFNQHFTGTMDHWDPAVTDGFAREREVILFNNAGVSSSSGEVPTRIEKMGTNAVAFIKALRLAKVDVLGFSIGGLVAQEIALQAPDLVRRLVLVGTGPRGGEGMATLTPEAQEIFGATYDEPDHLWLRVHFTKSEKSQAAGREFLRRFRLRSKNRDPEVNEKVAPAQIEAIGEWGAPTEKPFEYLKSIRQPTLVVNGGKDVIIYSVNSFILQQHLPDAQLILYPDANHGSQYQYPERFVQHVSLFLSEEEAQ</sequence>
<proteinExistence type="predicted"/>
<evidence type="ECO:0000259" key="1">
    <source>
        <dbReference type="Pfam" id="PF00561"/>
    </source>
</evidence>
<dbReference type="SUPFAM" id="SSF53474">
    <property type="entry name" value="alpha/beta-Hydrolases"/>
    <property type="match status" value="1"/>
</dbReference>
<accession>A0A1M7FWI8</accession>
<dbReference type="PRINTS" id="PR00111">
    <property type="entry name" value="ABHYDROLASE"/>
</dbReference>
<dbReference type="InterPro" id="IPR029058">
    <property type="entry name" value="AB_hydrolase_fold"/>
</dbReference>
<dbReference type="PANTHER" id="PTHR43433:SF5">
    <property type="entry name" value="AB HYDROLASE-1 DOMAIN-CONTAINING PROTEIN"/>
    <property type="match status" value="1"/>
</dbReference>
<dbReference type="PANTHER" id="PTHR43433">
    <property type="entry name" value="HYDROLASE, ALPHA/BETA FOLD FAMILY PROTEIN"/>
    <property type="match status" value="1"/>
</dbReference>
<dbReference type="InterPro" id="IPR050471">
    <property type="entry name" value="AB_hydrolase"/>
</dbReference>
<protein>
    <submittedName>
        <fullName evidence="2">Pimeloyl-ACP methyl ester carboxylesterase</fullName>
    </submittedName>
</protein>
<evidence type="ECO:0000313" key="3">
    <source>
        <dbReference type="Proteomes" id="UP000183208"/>
    </source>
</evidence>
<gene>
    <name evidence="2" type="ORF">SAMN05444171_6336</name>
</gene>